<dbReference type="InterPro" id="IPR036291">
    <property type="entry name" value="NAD(P)-bd_dom_sf"/>
</dbReference>
<comment type="caution">
    <text evidence="2">The sequence shown here is derived from an EMBL/GenBank/DDBJ whole genome shotgun (WGS) entry which is preliminary data.</text>
</comment>
<evidence type="ECO:0000313" key="2">
    <source>
        <dbReference type="EMBL" id="TCS77709.1"/>
    </source>
</evidence>
<dbReference type="Pfam" id="PF13602">
    <property type="entry name" value="ADH_zinc_N_2"/>
    <property type="match status" value="1"/>
</dbReference>
<dbReference type="PROSITE" id="PS01162">
    <property type="entry name" value="QOR_ZETA_CRYSTAL"/>
    <property type="match status" value="1"/>
</dbReference>
<reference evidence="2 3" key="1">
    <citation type="submission" date="2019-03" db="EMBL/GenBank/DDBJ databases">
        <title>Genomic Encyclopedia of Type Strains, Phase IV (KMG-IV): sequencing the most valuable type-strain genomes for metagenomic binning, comparative biology and taxonomic classification.</title>
        <authorList>
            <person name="Goeker M."/>
        </authorList>
    </citation>
    <scope>NUCLEOTIDE SEQUENCE [LARGE SCALE GENOMIC DNA]</scope>
    <source>
        <strain evidence="2 3">DSM 29489</strain>
    </source>
</reference>
<dbReference type="PANTHER" id="PTHR44013">
    <property type="entry name" value="ZINC-TYPE ALCOHOL DEHYDROGENASE-LIKE PROTEIN C16A3.02C"/>
    <property type="match status" value="1"/>
</dbReference>
<dbReference type="Pfam" id="PF08240">
    <property type="entry name" value="ADH_N"/>
    <property type="match status" value="1"/>
</dbReference>
<dbReference type="CDD" id="cd08267">
    <property type="entry name" value="MDR1"/>
    <property type="match status" value="1"/>
</dbReference>
<protein>
    <submittedName>
        <fullName evidence="2">NADPH:quinone reductase-like Zn-dependent oxidoreductase</fullName>
    </submittedName>
</protein>
<dbReference type="OrthoDB" id="9777057at2"/>
<evidence type="ECO:0000259" key="1">
    <source>
        <dbReference type="SMART" id="SM00829"/>
    </source>
</evidence>
<dbReference type="SMART" id="SM00829">
    <property type="entry name" value="PKS_ER"/>
    <property type="match status" value="1"/>
</dbReference>
<evidence type="ECO:0000313" key="3">
    <source>
        <dbReference type="Proteomes" id="UP000295726"/>
    </source>
</evidence>
<dbReference type="InterPro" id="IPR052733">
    <property type="entry name" value="Chloroplast_QOR"/>
</dbReference>
<accession>A0A4R3K4L0</accession>
<sequence>MRAVVYTGVGKTEESLRMGEIAKPSPGAHQVLVRVKASAITNMEYMRFGSIGLGRVLNLAMPAAGKPLGVEFAGIVEEIGDGVKGLKKGDAVFGLAKGFIGAWAEYVLANEKEVAPKPDSLSFEQAGALPTGGITALGAVCAAKIRPGQEVLIQGASGGVGHFVVQLAKAYGGIVTAVCSTRNVEMAQGLGADHVIDYKKEDIAGTGKTYDRIIAVNGYHPLSVYKKLLNQGGRYVLIGGTPKALSGMAAGPVRAIGSGKKFGSAAFPFQPKRQRLEELGRLADEGKVKPYIDHIYTPDETAKAIEYVLAEHPQGKVAFRMEF</sequence>
<dbReference type="SUPFAM" id="SSF51735">
    <property type="entry name" value="NAD(P)-binding Rossmann-fold domains"/>
    <property type="match status" value="1"/>
</dbReference>
<dbReference type="SUPFAM" id="SSF50129">
    <property type="entry name" value="GroES-like"/>
    <property type="match status" value="1"/>
</dbReference>
<name>A0A4R3K4L0_9FIRM</name>
<keyword evidence="3" id="KW-1185">Reference proteome</keyword>
<dbReference type="GO" id="GO:0008270">
    <property type="term" value="F:zinc ion binding"/>
    <property type="evidence" value="ECO:0007669"/>
    <property type="project" value="InterPro"/>
</dbReference>
<dbReference type="EMBL" id="SLZZ01000015">
    <property type="protein sequence ID" value="TCS77709.1"/>
    <property type="molecule type" value="Genomic_DNA"/>
</dbReference>
<dbReference type="GO" id="GO:0016491">
    <property type="term" value="F:oxidoreductase activity"/>
    <property type="evidence" value="ECO:0007669"/>
    <property type="project" value="InterPro"/>
</dbReference>
<dbReference type="Gene3D" id="3.40.50.720">
    <property type="entry name" value="NAD(P)-binding Rossmann-like Domain"/>
    <property type="match status" value="1"/>
</dbReference>
<proteinExistence type="predicted"/>
<dbReference type="AlphaFoldDB" id="A0A4R3K4L0"/>
<organism evidence="2 3">
    <name type="scientific">Muricomes intestini</name>
    <dbReference type="NCBI Taxonomy" id="1796634"/>
    <lineage>
        <taxon>Bacteria</taxon>
        <taxon>Bacillati</taxon>
        <taxon>Bacillota</taxon>
        <taxon>Clostridia</taxon>
        <taxon>Lachnospirales</taxon>
        <taxon>Lachnospiraceae</taxon>
        <taxon>Muricomes</taxon>
    </lineage>
</organism>
<dbReference type="RefSeq" id="WP_132381873.1">
    <property type="nucleotide sequence ID" value="NZ_DAIPCY010000017.1"/>
</dbReference>
<dbReference type="InterPro" id="IPR002364">
    <property type="entry name" value="Quin_OxRdtase/zeta-crystal_CS"/>
</dbReference>
<feature type="domain" description="Enoyl reductase (ER)" evidence="1">
    <location>
        <begin position="11"/>
        <end position="319"/>
    </location>
</feature>
<dbReference type="InterPro" id="IPR020843">
    <property type="entry name" value="ER"/>
</dbReference>
<dbReference type="InterPro" id="IPR013154">
    <property type="entry name" value="ADH-like_N"/>
</dbReference>
<dbReference type="InterPro" id="IPR011032">
    <property type="entry name" value="GroES-like_sf"/>
</dbReference>
<dbReference type="Gene3D" id="3.90.180.10">
    <property type="entry name" value="Medium-chain alcohol dehydrogenases, catalytic domain"/>
    <property type="match status" value="1"/>
</dbReference>
<dbReference type="Proteomes" id="UP000295726">
    <property type="component" value="Unassembled WGS sequence"/>
</dbReference>
<gene>
    <name evidence="2" type="ORF">EDD59_11526</name>
</gene>
<dbReference type="PANTHER" id="PTHR44013:SF1">
    <property type="entry name" value="ZINC-TYPE ALCOHOL DEHYDROGENASE-LIKE PROTEIN C16A3.02C"/>
    <property type="match status" value="1"/>
</dbReference>